<dbReference type="OrthoDB" id="175242at2"/>
<reference evidence="7 8" key="1">
    <citation type="submission" date="2019-08" db="EMBL/GenBank/DDBJ databases">
        <title>Deep-cultivation of Planctomycetes and their phenomic and genomic characterization uncovers novel biology.</title>
        <authorList>
            <person name="Wiegand S."/>
            <person name="Jogler M."/>
            <person name="Boedeker C."/>
            <person name="Pinto D."/>
            <person name="Vollmers J."/>
            <person name="Rivas-Marin E."/>
            <person name="Kohn T."/>
            <person name="Peeters S.H."/>
            <person name="Heuer A."/>
            <person name="Rast P."/>
            <person name="Oberbeckmann S."/>
            <person name="Bunk B."/>
            <person name="Jeske O."/>
            <person name="Meyerdierks A."/>
            <person name="Storesund J.E."/>
            <person name="Kallscheuer N."/>
            <person name="Luecker S."/>
            <person name="Lage O.M."/>
            <person name="Pohl T."/>
            <person name="Merkel B.J."/>
            <person name="Hornburger P."/>
            <person name="Mueller R.-W."/>
            <person name="Bruemmer F."/>
            <person name="Labrenz M."/>
            <person name="Spormann A.M."/>
            <person name="Op den Camp H."/>
            <person name="Overmann J."/>
            <person name="Amann R."/>
            <person name="Jetten M.S.M."/>
            <person name="Mascher T."/>
            <person name="Medema M.H."/>
            <person name="Devos D.P."/>
            <person name="Kaster A.-K."/>
            <person name="Ovreas L."/>
            <person name="Rohde M."/>
            <person name="Galperin M.Y."/>
            <person name="Jogler C."/>
        </authorList>
    </citation>
    <scope>NUCLEOTIDE SEQUENCE [LARGE SCALE GENOMIC DNA]</scope>
    <source>
        <strain evidence="7 8">FC18</strain>
    </source>
</reference>
<name>A0A5B9P9N2_9BACT</name>
<feature type="domain" description="DUF1585" evidence="1">
    <location>
        <begin position="729"/>
        <end position="801"/>
    </location>
</feature>
<evidence type="ECO:0000259" key="1">
    <source>
        <dbReference type="Pfam" id="PF07624"/>
    </source>
</evidence>
<evidence type="ECO:0000259" key="4">
    <source>
        <dbReference type="Pfam" id="PF07631"/>
    </source>
</evidence>
<accession>A0A5B9P9N2</accession>
<dbReference type="AlphaFoldDB" id="A0A5B9P9N2"/>
<proteinExistence type="predicted"/>
<evidence type="ECO:0000259" key="2">
    <source>
        <dbReference type="Pfam" id="PF07626"/>
    </source>
</evidence>
<feature type="domain" description="DUF1595" evidence="6">
    <location>
        <begin position="396"/>
        <end position="459"/>
    </location>
</feature>
<feature type="domain" description="Cytochrome C Planctomycete-type" evidence="5">
    <location>
        <begin position="55"/>
        <end position="105"/>
    </location>
</feature>
<keyword evidence="8" id="KW-1185">Reference proteome</keyword>
<dbReference type="InterPro" id="IPR013039">
    <property type="entry name" value="DUF1588"/>
</dbReference>
<evidence type="ECO:0000259" key="3">
    <source>
        <dbReference type="Pfam" id="PF07627"/>
    </source>
</evidence>
<dbReference type="Pfam" id="PF07637">
    <property type="entry name" value="PSD5"/>
    <property type="match status" value="1"/>
</dbReference>
<gene>
    <name evidence="7" type="ORF">MFFC18_11820</name>
</gene>
<protein>
    <recommendedName>
        <fullName evidence="9">Planctomycete cytochrome C</fullName>
    </recommendedName>
</protein>
<dbReference type="Pfam" id="PF07624">
    <property type="entry name" value="PSD2"/>
    <property type="match status" value="1"/>
</dbReference>
<dbReference type="Pfam" id="PF07631">
    <property type="entry name" value="PSD4"/>
    <property type="match status" value="1"/>
</dbReference>
<dbReference type="InterPro" id="IPR013043">
    <property type="entry name" value="DUF1595"/>
</dbReference>
<evidence type="ECO:0000313" key="7">
    <source>
        <dbReference type="EMBL" id="QEG21326.1"/>
    </source>
</evidence>
<dbReference type="STRING" id="980251.GCA_001642875_01758"/>
<dbReference type="Pfam" id="PF07635">
    <property type="entry name" value="PSCyt1"/>
    <property type="match status" value="1"/>
</dbReference>
<evidence type="ECO:0008006" key="9">
    <source>
        <dbReference type="Google" id="ProtNLM"/>
    </source>
</evidence>
<dbReference type="InterPro" id="IPR013042">
    <property type="entry name" value="DUF1592"/>
</dbReference>
<evidence type="ECO:0000259" key="6">
    <source>
        <dbReference type="Pfam" id="PF07637"/>
    </source>
</evidence>
<dbReference type="Pfam" id="PF07626">
    <property type="entry name" value="PSD3"/>
    <property type="match status" value="1"/>
</dbReference>
<dbReference type="KEGG" id="mff:MFFC18_11820"/>
<sequence length="816" mass="92197" precursor="true">MGLTQSQRGTTMRVSLIAELAILFVFTTIAQAELLHAQELQLRLDDIQDFVESHCIDCHVGAEPEGSFDLEPLSFSADQFSAQRLDTAAWEKILRRVDAREMPPASADRPPEDEYQKFSGSLSQILHKRSQTHPRSGRIGSVRRLTRTEYQNSVRDLLGIQINAADYLPKDESSHGFDNITVEELSPMSLNRYVSAAQKIARAAVGGVGNGPSGVTIRIPADRSQEDHVPGLPFGTRGGTLIEHHFPRSGQYEIELKLTRDRDEKVEGLHRKHDIDVLLDRKRMHRFQVVPPKNEGNWENRDFTHSDSHLKTRIEVQAGKHSLGITFPKTFSSLVEEKRQPFDANFNRHRHPRRTPAIYQVSIVGPFDDGEAGQTESRRLIFGDISRGNESTRDDAKKILKRLARRAFRRPVTEDDLETPMRFFDEGFSDGGSDLGFEKGIESAVSSLLVNPNFLFRIEANRDWDQPTQQISDIELASRLSYFLWSSIPDEELLGLATDNRLSEPDVLRDQVKRMLADGKSKSLVENFASQWLYLRNLESITPNVRLFPDFDDNLRQSFRLETEQLFADIVRIDRSVLKLIRSEHTYLNDRLATHYGIPNVRGSEFRKVQLPADSRRGGILRHGSILMVTSYATRTSPTIRGNWILENILGTPAPPPPPNIPNLKENTTLEVSTLRERLAAHRADPACASCHDRMDPIGFSLENYDAVGRWRTFEGTLDVDAAGMFPTGKPISSAAELEDVILERPQMFVRTLTEKLITYGLGRAVEPFDGPAVRSIESAAAKDDYRFSSIVTGIVLSDPFRLRLNERFENPETGQ</sequence>
<dbReference type="InterPro" id="IPR011429">
    <property type="entry name" value="Cyt_c_Planctomycete-type"/>
</dbReference>
<dbReference type="InterPro" id="IPR013036">
    <property type="entry name" value="DUF1587"/>
</dbReference>
<dbReference type="Pfam" id="PF07627">
    <property type="entry name" value="PSCyt3"/>
    <property type="match status" value="1"/>
</dbReference>
<feature type="domain" description="DUF1592" evidence="4">
    <location>
        <begin position="471"/>
        <end position="598"/>
    </location>
</feature>
<evidence type="ECO:0000259" key="5">
    <source>
        <dbReference type="Pfam" id="PF07635"/>
    </source>
</evidence>
<dbReference type="EMBL" id="CP042912">
    <property type="protein sequence ID" value="QEG21326.1"/>
    <property type="molecule type" value="Genomic_DNA"/>
</dbReference>
<dbReference type="Proteomes" id="UP000322214">
    <property type="component" value="Chromosome"/>
</dbReference>
<dbReference type="InterPro" id="IPR011478">
    <property type="entry name" value="DUF1585"/>
</dbReference>
<feature type="domain" description="DUF1588" evidence="3">
    <location>
        <begin position="617"/>
        <end position="714"/>
    </location>
</feature>
<evidence type="ECO:0000313" key="8">
    <source>
        <dbReference type="Proteomes" id="UP000322214"/>
    </source>
</evidence>
<feature type="domain" description="DUF1587" evidence="2">
    <location>
        <begin position="143"/>
        <end position="205"/>
    </location>
</feature>
<organism evidence="7 8">
    <name type="scientific">Mariniblastus fucicola</name>
    <dbReference type="NCBI Taxonomy" id="980251"/>
    <lineage>
        <taxon>Bacteria</taxon>
        <taxon>Pseudomonadati</taxon>
        <taxon>Planctomycetota</taxon>
        <taxon>Planctomycetia</taxon>
        <taxon>Pirellulales</taxon>
        <taxon>Pirellulaceae</taxon>
        <taxon>Mariniblastus</taxon>
    </lineage>
</organism>